<evidence type="ECO:0000256" key="1">
    <source>
        <dbReference type="SAM" id="Phobius"/>
    </source>
</evidence>
<dbReference type="AlphaFoldDB" id="A0A2W2G1L1"/>
<protein>
    <submittedName>
        <fullName evidence="2">Uncharacterized protein</fullName>
    </submittedName>
</protein>
<evidence type="ECO:0000313" key="2">
    <source>
        <dbReference type="EMBL" id="PZG41833.1"/>
    </source>
</evidence>
<dbReference type="EMBL" id="POUA01000165">
    <property type="protein sequence ID" value="PZG41833.1"/>
    <property type="molecule type" value="Genomic_DNA"/>
</dbReference>
<evidence type="ECO:0000313" key="3">
    <source>
        <dbReference type="Proteomes" id="UP000248544"/>
    </source>
</evidence>
<keyword evidence="1" id="KW-0472">Membrane</keyword>
<sequence length="80" mass="8274">MSAAEVAELHRSGLVWAGAGLSTVAACGGVLTLGLVYRWGEVWPRWVPGLAGRKVPGALPVTLGGAMCAVLLTSWAASWR</sequence>
<keyword evidence="1" id="KW-0812">Transmembrane</keyword>
<dbReference type="Proteomes" id="UP000248544">
    <property type="component" value="Unassembled WGS sequence"/>
</dbReference>
<feature type="transmembrane region" description="Helical" evidence="1">
    <location>
        <begin position="12"/>
        <end position="37"/>
    </location>
</feature>
<keyword evidence="3" id="KW-1185">Reference proteome</keyword>
<dbReference type="RefSeq" id="WP_111169098.1">
    <property type="nucleotide sequence ID" value="NZ_POUA01000165.1"/>
</dbReference>
<comment type="caution">
    <text evidence="2">The sequence shown here is derived from an EMBL/GenBank/DDBJ whole genome shotgun (WGS) entry which is preliminary data.</text>
</comment>
<name>A0A2W2G1L1_9ACTN</name>
<feature type="transmembrane region" description="Helical" evidence="1">
    <location>
        <begin position="57"/>
        <end position="77"/>
    </location>
</feature>
<reference evidence="2 3" key="1">
    <citation type="submission" date="2018-01" db="EMBL/GenBank/DDBJ databases">
        <title>Draft genome sequence of Sphaerisporangium sp. 7K107.</title>
        <authorList>
            <person name="Sahin N."/>
            <person name="Saygin H."/>
            <person name="Ay H."/>
        </authorList>
    </citation>
    <scope>NUCLEOTIDE SEQUENCE [LARGE SCALE GENOMIC DNA]</scope>
    <source>
        <strain evidence="2 3">7K107</strain>
    </source>
</reference>
<keyword evidence="1" id="KW-1133">Transmembrane helix</keyword>
<gene>
    <name evidence="2" type="ORF">C1I98_20745</name>
</gene>
<proteinExistence type="predicted"/>
<accession>A0A2W2G1L1</accession>
<organism evidence="2 3">
    <name type="scientific">Spongiactinospora gelatinilytica</name>
    <dbReference type="NCBI Taxonomy" id="2666298"/>
    <lineage>
        <taxon>Bacteria</taxon>
        <taxon>Bacillati</taxon>
        <taxon>Actinomycetota</taxon>
        <taxon>Actinomycetes</taxon>
        <taxon>Streptosporangiales</taxon>
        <taxon>Streptosporangiaceae</taxon>
        <taxon>Spongiactinospora</taxon>
    </lineage>
</organism>